<evidence type="ECO:0000313" key="7">
    <source>
        <dbReference type="Proteomes" id="UP001172155"/>
    </source>
</evidence>
<keyword evidence="7" id="KW-1185">Reference proteome</keyword>
<dbReference type="PROSITE" id="PS50048">
    <property type="entry name" value="ZN2_CY6_FUNGAL_2"/>
    <property type="match status" value="1"/>
</dbReference>
<dbReference type="Gene3D" id="4.10.240.10">
    <property type="entry name" value="Zn(2)-C6 fungal-type DNA-binding domain"/>
    <property type="match status" value="1"/>
</dbReference>
<dbReference type="SUPFAM" id="SSF57701">
    <property type="entry name" value="Zn2/Cys6 DNA-binding domain"/>
    <property type="match status" value="1"/>
</dbReference>
<reference evidence="6" key="1">
    <citation type="submission" date="2023-06" db="EMBL/GenBank/DDBJ databases">
        <title>Genome-scale phylogeny and comparative genomics of the fungal order Sordariales.</title>
        <authorList>
            <consortium name="Lawrence Berkeley National Laboratory"/>
            <person name="Hensen N."/>
            <person name="Bonometti L."/>
            <person name="Westerberg I."/>
            <person name="Brannstrom I.O."/>
            <person name="Guillou S."/>
            <person name="Cros-Aarteil S."/>
            <person name="Calhoun S."/>
            <person name="Haridas S."/>
            <person name="Kuo A."/>
            <person name="Mondo S."/>
            <person name="Pangilinan J."/>
            <person name="Riley R."/>
            <person name="LaButti K."/>
            <person name="Andreopoulos B."/>
            <person name="Lipzen A."/>
            <person name="Chen C."/>
            <person name="Yanf M."/>
            <person name="Daum C."/>
            <person name="Ng V."/>
            <person name="Clum A."/>
            <person name="Steindorff A."/>
            <person name="Ohm R."/>
            <person name="Martin F."/>
            <person name="Silar P."/>
            <person name="Natvig D."/>
            <person name="Lalanne C."/>
            <person name="Gautier V."/>
            <person name="Ament-velasquez S.L."/>
            <person name="Kruys A."/>
            <person name="Hutchinson M.I."/>
            <person name="Powell A.J."/>
            <person name="Barry K."/>
            <person name="Miller A.N."/>
            <person name="Grigoriev I.V."/>
            <person name="Debuchy R."/>
            <person name="Gladieux P."/>
            <person name="Thoren M.H."/>
            <person name="Johannesson H."/>
        </authorList>
    </citation>
    <scope>NUCLEOTIDE SEQUENCE</scope>
    <source>
        <strain evidence="6">SMH3187-1</strain>
    </source>
</reference>
<evidence type="ECO:0000313" key="6">
    <source>
        <dbReference type="EMBL" id="KAK0746356.1"/>
    </source>
</evidence>
<dbReference type="GO" id="GO:0003677">
    <property type="term" value="F:DNA binding"/>
    <property type="evidence" value="ECO:0007669"/>
    <property type="project" value="InterPro"/>
</dbReference>
<evidence type="ECO:0000256" key="1">
    <source>
        <dbReference type="ARBA" id="ARBA00004123"/>
    </source>
</evidence>
<dbReference type="Pfam" id="PF04082">
    <property type="entry name" value="Fungal_trans"/>
    <property type="match status" value="1"/>
</dbReference>
<feature type="region of interest" description="Disordered" evidence="4">
    <location>
        <begin position="72"/>
        <end position="104"/>
    </location>
</feature>
<proteinExistence type="predicted"/>
<dbReference type="SMART" id="SM00906">
    <property type="entry name" value="Fungal_trans"/>
    <property type="match status" value="1"/>
</dbReference>
<dbReference type="CDD" id="cd00067">
    <property type="entry name" value="GAL4"/>
    <property type="match status" value="1"/>
</dbReference>
<dbReference type="PANTHER" id="PTHR31001:SF58">
    <property type="entry name" value="ZN(II)2CYS6 TRANSCRIPTION FACTOR (EUROFUNG)"/>
    <property type="match status" value="1"/>
</dbReference>
<organism evidence="6 7">
    <name type="scientific">Schizothecium vesticola</name>
    <dbReference type="NCBI Taxonomy" id="314040"/>
    <lineage>
        <taxon>Eukaryota</taxon>
        <taxon>Fungi</taxon>
        <taxon>Dikarya</taxon>
        <taxon>Ascomycota</taxon>
        <taxon>Pezizomycotina</taxon>
        <taxon>Sordariomycetes</taxon>
        <taxon>Sordariomycetidae</taxon>
        <taxon>Sordariales</taxon>
        <taxon>Schizotheciaceae</taxon>
        <taxon>Schizothecium</taxon>
    </lineage>
</organism>
<evidence type="ECO:0000259" key="5">
    <source>
        <dbReference type="PROSITE" id="PS50048"/>
    </source>
</evidence>
<evidence type="ECO:0000256" key="4">
    <source>
        <dbReference type="SAM" id="MobiDB-lite"/>
    </source>
</evidence>
<dbReference type="InterPro" id="IPR050613">
    <property type="entry name" value="Sec_Metabolite_Reg"/>
</dbReference>
<dbReference type="GO" id="GO:0008270">
    <property type="term" value="F:zinc ion binding"/>
    <property type="evidence" value="ECO:0007669"/>
    <property type="project" value="InterPro"/>
</dbReference>
<dbReference type="InterPro" id="IPR036864">
    <property type="entry name" value="Zn2-C6_fun-type_DNA-bd_sf"/>
</dbReference>
<sequence length="680" mass="76364">MAAGKPAGFFSTFSIADPDGSAREGLGRTQRRNRRVFVCIPCHRRKLKCDKSQPCSRCVASGSPGECVYQQFPSQKHEAEPSPTPRQVTRQATPEASRSEPQLRLEGATHWRSAASEFEEAWRYVSGSDPHWEARYQRIMGHEALLPSLPGSNFPFGTIFTFSQSRVQILESLPPPQVVTGLVQAYFDTFESTHRLLHRLEFAEELNTLWINNNQLSEAWLAQLCMVLALGCQAAPSPVLASTGHSPDDWTDIFLDAAQFFFSQSQYFTAPTLTTLRTLCLAAMARMMEIDKGAELKQLVYLMGLVTRMAMTMNLHRTSSLLPDITPFEAEMRKRIWVTVQLLDLDAAMRTGTSFLHREQDADTPLDINDTDFHRSEHGWVVHSRWATPGGLTDSTYQVKLAELIPVLTDVISFVNSPTPAVLDNERLRSWDSRLKQKLQEAEATLARQPQSLERTVGPQVHFLRVLVHRTLLALHSYYIRTVRTGQVWDSTLAAMISALALLRTQHAWHSPPSRATGAAGVQTRASSSTAPIMYQPLEDQAPPLNWLSDMCHDDFEVAMFHLILVLRRGDLDTAKQGNLPTRVRASTILRQSLEFKRARACRSISHFREFVRLSLSMRCLASFEAGEPMLSGLMEIADQIEQTAIQGSRQGLLWTQESNPLFAGQPGIPPDQFVFGYSQ</sequence>
<comment type="subcellular location">
    <subcellularLocation>
        <location evidence="1">Nucleus</location>
    </subcellularLocation>
</comment>
<dbReference type="CDD" id="cd12148">
    <property type="entry name" value="fungal_TF_MHR"/>
    <property type="match status" value="1"/>
</dbReference>
<dbReference type="GO" id="GO:0000981">
    <property type="term" value="F:DNA-binding transcription factor activity, RNA polymerase II-specific"/>
    <property type="evidence" value="ECO:0007669"/>
    <property type="project" value="InterPro"/>
</dbReference>
<gene>
    <name evidence="6" type="ORF">B0T18DRAFT_390813</name>
</gene>
<dbReference type="PROSITE" id="PS00463">
    <property type="entry name" value="ZN2_CY6_FUNGAL_1"/>
    <property type="match status" value="1"/>
</dbReference>
<feature type="domain" description="Zn(2)-C6 fungal-type" evidence="5">
    <location>
        <begin position="38"/>
        <end position="69"/>
    </location>
</feature>
<evidence type="ECO:0000256" key="3">
    <source>
        <dbReference type="ARBA" id="ARBA00023242"/>
    </source>
</evidence>
<dbReference type="GO" id="GO:0006351">
    <property type="term" value="P:DNA-templated transcription"/>
    <property type="evidence" value="ECO:0007669"/>
    <property type="project" value="InterPro"/>
</dbReference>
<protein>
    <submittedName>
        <fullName evidence="6">Fungal-specific transcription factor domain-containing protein</fullName>
    </submittedName>
</protein>
<dbReference type="Proteomes" id="UP001172155">
    <property type="component" value="Unassembled WGS sequence"/>
</dbReference>
<name>A0AA40K561_9PEZI</name>
<dbReference type="AlphaFoldDB" id="A0AA40K561"/>
<dbReference type="Pfam" id="PF00172">
    <property type="entry name" value="Zn_clus"/>
    <property type="match status" value="1"/>
</dbReference>
<dbReference type="EMBL" id="JAUKUD010000004">
    <property type="protein sequence ID" value="KAK0746356.1"/>
    <property type="molecule type" value="Genomic_DNA"/>
</dbReference>
<dbReference type="GO" id="GO:0005634">
    <property type="term" value="C:nucleus"/>
    <property type="evidence" value="ECO:0007669"/>
    <property type="project" value="UniProtKB-SubCell"/>
</dbReference>
<keyword evidence="2" id="KW-0479">Metal-binding</keyword>
<keyword evidence="3" id="KW-0539">Nucleus</keyword>
<dbReference type="InterPro" id="IPR001138">
    <property type="entry name" value="Zn2Cys6_DnaBD"/>
</dbReference>
<dbReference type="PANTHER" id="PTHR31001">
    <property type="entry name" value="UNCHARACTERIZED TRANSCRIPTIONAL REGULATORY PROTEIN"/>
    <property type="match status" value="1"/>
</dbReference>
<comment type="caution">
    <text evidence="6">The sequence shown here is derived from an EMBL/GenBank/DDBJ whole genome shotgun (WGS) entry which is preliminary data.</text>
</comment>
<accession>A0AA40K561</accession>
<evidence type="ECO:0000256" key="2">
    <source>
        <dbReference type="ARBA" id="ARBA00022723"/>
    </source>
</evidence>
<feature type="compositionally biased region" description="Polar residues" evidence="4">
    <location>
        <begin position="85"/>
        <end position="96"/>
    </location>
</feature>
<dbReference type="SMART" id="SM00066">
    <property type="entry name" value="GAL4"/>
    <property type="match status" value="1"/>
</dbReference>
<dbReference type="InterPro" id="IPR007219">
    <property type="entry name" value="XnlR_reg_dom"/>
</dbReference>